<dbReference type="InParanoid" id="A0A0C3CX03"/>
<dbReference type="Proteomes" id="UP000054321">
    <property type="component" value="Unassembled WGS sequence"/>
</dbReference>
<reference evidence="2 3" key="1">
    <citation type="submission" date="2014-04" db="EMBL/GenBank/DDBJ databases">
        <authorList>
            <consortium name="DOE Joint Genome Institute"/>
            <person name="Kuo A."/>
            <person name="Martino E."/>
            <person name="Perotto S."/>
            <person name="Kohler A."/>
            <person name="Nagy L.G."/>
            <person name="Floudas D."/>
            <person name="Copeland A."/>
            <person name="Barry K.W."/>
            <person name="Cichocki N."/>
            <person name="Veneault-Fourrey C."/>
            <person name="LaButti K."/>
            <person name="Lindquist E.A."/>
            <person name="Lipzen A."/>
            <person name="Lundell T."/>
            <person name="Morin E."/>
            <person name="Murat C."/>
            <person name="Sun H."/>
            <person name="Tunlid A."/>
            <person name="Henrissat B."/>
            <person name="Grigoriev I.V."/>
            <person name="Hibbett D.S."/>
            <person name="Martin F."/>
            <person name="Nordberg H.P."/>
            <person name="Cantor M.N."/>
            <person name="Hua S.X."/>
        </authorList>
    </citation>
    <scope>NUCLEOTIDE SEQUENCE [LARGE SCALE GENOMIC DNA]</scope>
    <source>
        <strain evidence="2 3">Zn</strain>
    </source>
</reference>
<name>A0A0C3CX03_OIDMZ</name>
<dbReference type="OrthoDB" id="3506997at2759"/>
<protein>
    <recommendedName>
        <fullName evidence="4">Transcription factor domain-containing protein</fullName>
    </recommendedName>
</protein>
<keyword evidence="3" id="KW-1185">Reference proteome</keyword>
<organism evidence="2 3">
    <name type="scientific">Oidiodendron maius (strain Zn)</name>
    <dbReference type="NCBI Taxonomy" id="913774"/>
    <lineage>
        <taxon>Eukaryota</taxon>
        <taxon>Fungi</taxon>
        <taxon>Dikarya</taxon>
        <taxon>Ascomycota</taxon>
        <taxon>Pezizomycotina</taxon>
        <taxon>Leotiomycetes</taxon>
        <taxon>Leotiomycetes incertae sedis</taxon>
        <taxon>Myxotrichaceae</taxon>
        <taxon>Oidiodendron</taxon>
    </lineage>
</organism>
<evidence type="ECO:0000313" key="3">
    <source>
        <dbReference type="Proteomes" id="UP000054321"/>
    </source>
</evidence>
<sequence>MAYLTAFVDAPRPISHMAQEFTFRDMTYFNDQRASIEYRILTMAGDEDKRQGMGKAQNVQGPCRLAALIYINMVFRELQPRAAIHTTLTSYLRAELMQMNLVSCSGNLGAVLLWILFVGGAVAVEEPIRSWFVSTLTLVCSQLELRSWHDTKGSLRRYLWSERIWEQRCKKLWFDVLDEQRDQLPY</sequence>
<evidence type="ECO:0008006" key="4">
    <source>
        <dbReference type="Google" id="ProtNLM"/>
    </source>
</evidence>
<dbReference type="Pfam" id="PF11951">
    <property type="entry name" value="Fungal_trans_2"/>
    <property type="match status" value="1"/>
</dbReference>
<dbReference type="HOGENOM" id="CLU_1454828_0_0_1"/>
<accession>A0A0C3CX03</accession>
<feature type="transmembrane region" description="Helical" evidence="1">
    <location>
        <begin position="101"/>
        <end position="124"/>
    </location>
</feature>
<dbReference type="PANTHER" id="PTHR37540:SF5">
    <property type="entry name" value="TRANSCRIPTION FACTOR DOMAIN-CONTAINING PROTEIN"/>
    <property type="match status" value="1"/>
</dbReference>
<reference evidence="3" key="2">
    <citation type="submission" date="2015-01" db="EMBL/GenBank/DDBJ databases">
        <title>Evolutionary Origins and Diversification of the Mycorrhizal Mutualists.</title>
        <authorList>
            <consortium name="DOE Joint Genome Institute"/>
            <consortium name="Mycorrhizal Genomics Consortium"/>
            <person name="Kohler A."/>
            <person name="Kuo A."/>
            <person name="Nagy L.G."/>
            <person name="Floudas D."/>
            <person name="Copeland A."/>
            <person name="Barry K.W."/>
            <person name="Cichocki N."/>
            <person name="Veneault-Fourrey C."/>
            <person name="LaButti K."/>
            <person name="Lindquist E.A."/>
            <person name="Lipzen A."/>
            <person name="Lundell T."/>
            <person name="Morin E."/>
            <person name="Murat C."/>
            <person name="Riley R."/>
            <person name="Ohm R."/>
            <person name="Sun H."/>
            <person name="Tunlid A."/>
            <person name="Henrissat B."/>
            <person name="Grigoriev I.V."/>
            <person name="Hibbett D.S."/>
            <person name="Martin F."/>
        </authorList>
    </citation>
    <scope>NUCLEOTIDE SEQUENCE [LARGE SCALE GENOMIC DNA]</scope>
    <source>
        <strain evidence="3">Zn</strain>
    </source>
</reference>
<evidence type="ECO:0000313" key="2">
    <source>
        <dbReference type="EMBL" id="KIM94222.1"/>
    </source>
</evidence>
<dbReference type="PANTHER" id="PTHR37540">
    <property type="entry name" value="TRANSCRIPTION FACTOR (ACR-2), PUTATIVE-RELATED-RELATED"/>
    <property type="match status" value="1"/>
</dbReference>
<keyword evidence="1" id="KW-0472">Membrane</keyword>
<proteinExistence type="predicted"/>
<evidence type="ECO:0000256" key="1">
    <source>
        <dbReference type="SAM" id="Phobius"/>
    </source>
</evidence>
<gene>
    <name evidence="2" type="ORF">OIDMADRAFT_21447</name>
</gene>
<dbReference type="InterPro" id="IPR021858">
    <property type="entry name" value="Fun_TF"/>
</dbReference>
<keyword evidence="1" id="KW-0812">Transmembrane</keyword>
<keyword evidence="1" id="KW-1133">Transmembrane helix</keyword>
<dbReference type="EMBL" id="KN832891">
    <property type="protein sequence ID" value="KIM94222.1"/>
    <property type="molecule type" value="Genomic_DNA"/>
</dbReference>
<dbReference type="AlphaFoldDB" id="A0A0C3CX03"/>